<dbReference type="EMBL" id="JAHRIN010035464">
    <property type="protein sequence ID" value="MEQ2204072.1"/>
    <property type="molecule type" value="Genomic_DNA"/>
</dbReference>
<dbReference type="InterPro" id="IPR011990">
    <property type="entry name" value="TPR-like_helical_dom_sf"/>
</dbReference>
<accession>A0ABV0R8Q6</accession>
<comment type="caution">
    <text evidence="1">The sequence shown here is derived from an EMBL/GenBank/DDBJ whole genome shotgun (WGS) entry which is preliminary data.</text>
</comment>
<dbReference type="Pfam" id="PF08238">
    <property type="entry name" value="Sel1"/>
    <property type="match status" value="1"/>
</dbReference>
<evidence type="ECO:0000313" key="1">
    <source>
        <dbReference type="EMBL" id="MEQ2204072.1"/>
    </source>
</evidence>
<dbReference type="InterPro" id="IPR006597">
    <property type="entry name" value="Sel1-like"/>
</dbReference>
<evidence type="ECO:0000313" key="2">
    <source>
        <dbReference type="Proteomes" id="UP001434883"/>
    </source>
</evidence>
<dbReference type="Proteomes" id="UP001434883">
    <property type="component" value="Unassembled WGS sequence"/>
</dbReference>
<protein>
    <submittedName>
        <fullName evidence="1">Uncharacterized protein</fullName>
    </submittedName>
</protein>
<gene>
    <name evidence="1" type="ORF">XENOCAPTIV_007499</name>
</gene>
<dbReference type="Gene3D" id="1.25.40.10">
    <property type="entry name" value="Tetratricopeptide repeat domain"/>
    <property type="match status" value="1"/>
</dbReference>
<dbReference type="SUPFAM" id="SSF81901">
    <property type="entry name" value="HCP-like"/>
    <property type="match status" value="1"/>
</dbReference>
<keyword evidence="2" id="KW-1185">Reference proteome</keyword>
<sequence>VGLGQLHLHGGRGVEQNHQRAYDYFTQAANAGNTHAMAFLGKVGEMKTIFLVYLCHLWCCMFKKLLIYSN</sequence>
<proteinExistence type="predicted"/>
<feature type="non-terminal residue" evidence="1">
    <location>
        <position position="1"/>
    </location>
</feature>
<organism evidence="1 2">
    <name type="scientific">Xenoophorus captivus</name>
    <dbReference type="NCBI Taxonomy" id="1517983"/>
    <lineage>
        <taxon>Eukaryota</taxon>
        <taxon>Metazoa</taxon>
        <taxon>Chordata</taxon>
        <taxon>Craniata</taxon>
        <taxon>Vertebrata</taxon>
        <taxon>Euteleostomi</taxon>
        <taxon>Actinopterygii</taxon>
        <taxon>Neopterygii</taxon>
        <taxon>Teleostei</taxon>
        <taxon>Neoteleostei</taxon>
        <taxon>Acanthomorphata</taxon>
        <taxon>Ovalentaria</taxon>
        <taxon>Atherinomorphae</taxon>
        <taxon>Cyprinodontiformes</taxon>
        <taxon>Goodeidae</taxon>
        <taxon>Xenoophorus</taxon>
    </lineage>
</organism>
<name>A0ABV0R8Q6_9TELE</name>
<reference evidence="1 2" key="1">
    <citation type="submission" date="2021-06" db="EMBL/GenBank/DDBJ databases">
        <authorList>
            <person name="Palmer J.M."/>
        </authorList>
    </citation>
    <scope>NUCLEOTIDE SEQUENCE [LARGE SCALE GENOMIC DNA]</scope>
    <source>
        <strain evidence="1 2">XC_2019</strain>
        <tissue evidence="1">Muscle</tissue>
    </source>
</reference>